<dbReference type="RefSeq" id="WP_038665330.1">
    <property type="nucleotide sequence ID" value="NZ_CP009571.1"/>
</dbReference>
<evidence type="ECO:0008006" key="7">
    <source>
        <dbReference type="Google" id="ProtNLM"/>
    </source>
</evidence>
<dbReference type="Proteomes" id="UP000033200">
    <property type="component" value="Chromosome"/>
</dbReference>
<proteinExistence type="predicted"/>
<dbReference type="EMBL" id="CP009571">
    <property type="protein sequence ID" value="AIT07636.1"/>
    <property type="molecule type" value="Genomic_DNA"/>
</dbReference>
<dbReference type="Pfam" id="PF16967">
    <property type="entry name" value="TcfC"/>
    <property type="match status" value="1"/>
</dbReference>
<organism evidence="5 6">
    <name type="scientific">Sphingomonas taxi</name>
    <dbReference type="NCBI Taxonomy" id="1549858"/>
    <lineage>
        <taxon>Bacteria</taxon>
        <taxon>Pseudomonadati</taxon>
        <taxon>Pseudomonadota</taxon>
        <taxon>Alphaproteobacteria</taxon>
        <taxon>Sphingomonadales</taxon>
        <taxon>Sphingomonadaceae</taxon>
        <taxon>Sphingomonas</taxon>
    </lineage>
</organism>
<evidence type="ECO:0000256" key="1">
    <source>
        <dbReference type="ARBA" id="ARBA00022729"/>
    </source>
</evidence>
<dbReference type="eggNOG" id="COG3188">
    <property type="taxonomic scope" value="Bacteria"/>
</dbReference>
<protein>
    <recommendedName>
        <fullName evidence="7">Pilus assembly protein PapC</fullName>
    </recommendedName>
</protein>
<evidence type="ECO:0000313" key="5">
    <source>
        <dbReference type="EMBL" id="AIT07636.1"/>
    </source>
</evidence>
<accession>A0A097EJ90</accession>
<feature type="chain" id="PRO_5001934234" description="Pilus assembly protein PapC" evidence="2">
    <location>
        <begin position="34"/>
        <end position="852"/>
    </location>
</feature>
<dbReference type="STRING" id="1549858.MC45_16100"/>
<feature type="domain" description="Pilus assembly protein C-terminal" evidence="3">
    <location>
        <begin position="747"/>
        <end position="838"/>
    </location>
</feature>
<evidence type="ECO:0000313" key="6">
    <source>
        <dbReference type="Proteomes" id="UP000033200"/>
    </source>
</evidence>
<evidence type="ECO:0000256" key="2">
    <source>
        <dbReference type="SAM" id="SignalP"/>
    </source>
</evidence>
<evidence type="ECO:0000259" key="4">
    <source>
        <dbReference type="Pfam" id="PF16967"/>
    </source>
</evidence>
<dbReference type="HOGENOM" id="CLU_348463_0_0_5"/>
<name>A0A097EJ90_9SPHN</name>
<sequence length="852" mass="89488">MSGASVPQCRPRRGWRLALAAAAALCCSAGARADRPADAPQLHVGAPAGFDQLLKPQEAMVDVFVGGRAIGQTRLRYGSGRVTLLEVDALLALVPDLVDVATARAALAAPDLDAHPGLVCPADADPAGCRTLTPADAGVILDAARFRIDLFFNPKLLAVHPASERRYLPPPEARLSLVDQIGGTVAGSGGYVDYTVLNRAILGYGHARVRSEMSYSSRYGLLADTLAAELDTPGYRYAAGVQWTPGIDLTGRRRILGVGVQSQIDTRLDRTLIAGSPLVVSLAARARVDVLRDGRLLTSRTYDAGNQALDTSSLPDGAYELVLHVTEAGGAVRDERRFFTKNAAIAAIGDPIVFAYAGLLANDRVGTFIATSRTPFYEAGVARRLTPQLALDATVLGTDRNALIELGGYWLGHAAQWRAAGLASLHGQFGVLAQATSSGTARLNYAVDLRRVWSPGGRPLIPLGDSVATAMILRADPAARVSAGGFTQVNGTINYALPRGQFALSGFYRRDQRARASYGLGPSLTIPLIQRGGLQVTVRGDATITNQGRAAFLGISLQRLRGTAAWSASTGLRASDVGGTQRGVAAVGGIAGAWQRDRVLGGELALSGGVEREVGGTLARGHADLRTRAAALYADVAQPLAGSNGATQYSFGFQTTAAATHRALVLQGRERNDAIIVVSVQEDGEPRRKGAAGAPFEVLVDNGARGTVRLGETLAVSVPAYRQYAVRLRSTGEELMHLDGGTRKVSVYPGTVARLEWKTRHVVAMFGRLLWHDGTPVANAAIHAAGAIGDTDAAGYFQIETIRNAVLKIQAPDGRSCQLPVHAAATPNGYAALGTLACVGASFVNQIADLRP</sequence>
<dbReference type="InterPro" id="IPR031917">
    <property type="entry name" value="Pilus_assem_C"/>
</dbReference>
<keyword evidence="1 2" id="KW-0732">Signal</keyword>
<dbReference type="InterPro" id="IPR032636">
    <property type="entry name" value="Pilus_assem_E-set-like_dom"/>
</dbReference>
<evidence type="ECO:0000259" key="3">
    <source>
        <dbReference type="Pfam" id="PF15976"/>
    </source>
</evidence>
<dbReference type="AlphaFoldDB" id="A0A097EJ90"/>
<feature type="domain" description="Pilus assembly protein E-set like" evidence="4">
    <location>
        <begin position="276"/>
        <end position="341"/>
    </location>
</feature>
<reference evidence="5 6" key="1">
    <citation type="submission" date="2014-09" db="EMBL/GenBank/DDBJ databases">
        <title>Using Illumina technology Improving SMRT sequencing Genome Assembly by RASTools.</title>
        <authorList>
            <person name="Zhou Y."/>
            <person name="Ma T."/>
            <person name="Liu T."/>
        </authorList>
    </citation>
    <scope>NUCLEOTIDE SEQUENCE [LARGE SCALE GENOMIC DNA]</scope>
    <source>
        <strain evidence="5 6">ATCC 55669</strain>
    </source>
</reference>
<dbReference type="KEGG" id="stax:MC45_16100"/>
<dbReference type="Pfam" id="PF15976">
    <property type="entry name" value="CooC_C"/>
    <property type="match status" value="1"/>
</dbReference>
<gene>
    <name evidence="5" type="ORF">MC45_16100</name>
</gene>
<feature type="signal peptide" evidence="2">
    <location>
        <begin position="1"/>
        <end position="33"/>
    </location>
</feature>
<keyword evidence="6" id="KW-1185">Reference proteome</keyword>